<reference evidence="2" key="1">
    <citation type="submission" date="2022-11" db="UniProtKB">
        <authorList>
            <consortium name="WormBaseParasite"/>
        </authorList>
    </citation>
    <scope>IDENTIFICATION</scope>
</reference>
<dbReference type="AlphaFoldDB" id="A0A914D3J8"/>
<accession>A0A914D3J8</accession>
<dbReference type="WBParaSite" id="ACRNAN_scaffold176.g16289.t1">
    <property type="protein sequence ID" value="ACRNAN_scaffold176.g16289.t1"/>
    <property type="gene ID" value="ACRNAN_scaffold176.g16289"/>
</dbReference>
<organism evidence="1 2">
    <name type="scientific">Acrobeloides nanus</name>
    <dbReference type="NCBI Taxonomy" id="290746"/>
    <lineage>
        <taxon>Eukaryota</taxon>
        <taxon>Metazoa</taxon>
        <taxon>Ecdysozoa</taxon>
        <taxon>Nematoda</taxon>
        <taxon>Chromadorea</taxon>
        <taxon>Rhabditida</taxon>
        <taxon>Tylenchina</taxon>
        <taxon>Cephalobomorpha</taxon>
        <taxon>Cephaloboidea</taxon>
        <taxon>Cephalobidae</taxon>
        <taxon>Acrobeloides</taxon>
    </lineage>
</organism>
<evidence type="ECO:0000313" key="1">
    <source>
        <dbReference type="Proteomes" id="UP000887540"/>
    </source>
</evidence>
<dbReference type="PANTHER" id="PTHR35373">
    <property type="entry name" value="PROTEIN CBG16894"/>
    <property type="match status" value="1"/>
</dbReference>
<dbReference type="Proteomes" id="UP000887540">
    <property type="component" value="Unplaced"/>
</dbReference>
<evidence type="ECO:0000313" key="2">
    <source>
        <dbReference type="WBParaSite" id="ACRNAN_scaffold176.g16289.t1"/>
    </source>
</evidence>
<name>A0A914D3J8_9BILA</name>
<dbReference type="PANTHER" id="PTHR35373:SF3">
    <property type="entry name" value="ACTIVATOR OF HSP90 ATPASE HOMOLOG 1-LIKE PROTEIN"/>
    <property type="match status" value="1"/>
</dbReference>
<keyword evidence="1" id="KW-1185">Reference proteome</keyword>
<protein>
    <submittedName>
        <fullName evidence="2">Uncharacterized protein</fullName>
    </submittedName>
</protein>
<proteinExistence type="predicted"/>
<sequence length="181" mass="20815">MADESDEIAAGDNALYEDKYCKLKHSYLCLKKYYCPTAQDKKIELIDMADESDEIAAGDNALYEDKYCKLKHSYLCLKKYYCPTAQDKKIELSAIKAIYYKKQSLCADLLTTRNWGICALNFVFWNFDLTRKIGSDENYNVVIDTGSKIKKGFSVTDIETFLKTIRPLLGPDIFIENMLPF</sequence>